<dbReference type="PANTHER" id="PTHR43280:SF2">
    <property type="entry name" value="HTH-TYPE TRANSCRIPTIONAL REGULATOR EXSA"/>
    <property type="match status" value="1"/>
</dbReference>
<sequence length="299" mass="33279">MTKAFHFAILAYPGAMHSAVLGLQDILAFASESSTEKLQISVLTDFEAISAGYDAVILPPSTDEVKVEQVPHLPPFLKRVHEKGAVVCSACTGLSFVLAAKLDGGRTVTTHWGLEQRLKANHPELSLDTGAILVEYTDLITAGGMMTWIDLALALIERFLGYSVAAKTARHFIVEFRRRDQRRFRRFVPELRHGDGAVLKAQHFLDRVACEDVTVEMVARSSGLPGRTFLRRFKTATGYSPKAYLQELRIERARDLLIETDKSVAEICYAVGYNDPPSFVRLFVRLCGLPPGGFREHFK</sequence>
<keyword evidence="6" id="KW-1185">Reference proteome</keyword>
<dbReference type="InterPro" id="IPR018062">
    <property type="entry name" value="HTH_AraC-typ_CS"/>
</dbReference>
<dbReference type="InterPro" id="IPR002818">
    <property type="entry name" value="DJ-1/PfpI"/>
</dbReference>
<dbReference type="Gene3D" id="3.40.50.880">
    <property type="match status" value="1"/>
</dbReference>
<keyword evidence="2" id="KW-0238">DNA-binding</keyword>
<dbReference type="SUPFAM" id="SSF52317">
    <property type="entry name" value="Class I glutamine amidotransferase-like"/>
    <property type="match status" value="1"/>
</dbReference>
<evidence type="ECO:0000313" key="5">
    <source>
        <dbReference type="EMBL" id="WFE90549.1"/>
    </source>
</evidence>
<dbReference type="RefSeq" id="WP_265679641.1">
    <property type="nucleotide sequence ID" value="NZ_CP120863.1"/>
</dbReference>
<evidence type="ECO:0000259" key="4">
    <source>
        <dbReference type="PROSITE" id="PS01124"/>
    </source>
</evidence>
<dbReference type="PANTHER" id="PTHR43280">
    <property type="entry name" value="ARAC-FAMILY TRANSCRIPTIONAL REGULATOR"/>
    <property type="match status" value="1"/>
</dbReference>
<proteinExistence type="predicted"/>
<keyword evidence="1" id="KW-0805">Transcription regulation</keyword>
<dbReference type="Proteomes" id="UP001209803">
    <property type="component" value="Chromosome"/>
</dbReference>
<name>A0ABY8F7Q9_9HYPH</name>
<dbReference type="SMART" id="SM00342">
    <property type="entry name" value="HTH_ARAC"/>
    <property type="match status" value="1"/>
</dbReference>
<keyword evidence="3" id="KW-0804">Transcription</keyword>
<organism evidence="5 6">
    <name type="scientific">Roseibium porphyridii</name>
    <dbReference type="NCBI Taxonomy" id="2866279"/>
    <lineage>
        <taxon>Bacteria</taxon>
        <taxon>Pseudomonadati</taxon>
        <taxon>Pseudomonadota</taxon>
        <taxon>Alphaproteobacteria</taxon>
        <taxon>Hyphomicrobiales</taxon>
        <taxon>Stappiaceae</taxon>
        <taxon>Roseibium</taxon>
    </lineage>
</organism>
<gene>
    <name evidence="5" type="ORF">K1718_04135</name>
</gene>
<dbReference type="EMBL" id="CP120863">
    <property type="protein sequence ID" value="WFE90549.1"/>
    <property type="molecule type" value="Genomic_DNA"/>
</dbReference>
<feature type="domain" description="HTH araC/xylS-type" evidence="4">
    <location>
        <begin position="199"/>
        <end position="297"/>
    </location>
</feature>
<dbReference type="InterPro" id="IPR029062">
    <property type="entry name" value="Class_I_gatase-like"/>
</dbReference>
<dbReference type="InterPro" id="IPR018060">
    <property type="entry name" value="HTH_AraC"/>
</dbReference>
<evidence type="ECO:0000256" key="1">
    <source>
        <dbReference type="ARBA" id="ARBA00023015"/>
    </source>
</evidence>
<reference evidence="5 6" key="1">
    <citation type="submission" date="2023-03" db="EMBL/GenBank/DDBJ databases">
        <title>Roseibium porphyridii sp. nov. and Roseibium rhodosorbium sp. nov. isolated from marine algae, Porphyridium cruentum and Rhodosorus marinus, respectively.</title>
        <authorList>
            <person name="Lee M.W."/>
            <person name="Choi B.J."/>
            <person name="Lee J.K."/>
            <person name="Choi D.G."/>
            <person name="Baek J.H."/>
            <person name="Bayburt H."/>
            <person name="Kim J.M."/>
            <person name="Han D.M."/>
            <person name="Kim K.H."/>
            <person name="Jeon C.O."/>
        </authorList>
    </citation>
    <scope>NUCLEOTIDE SEQUENCE [LARGE SCALE GENOMIC DNA]</scope>
    <source>
        <strain evidence="5 6">KMA01</strain>
    </source>
</reference>
<evidence type="ECO:0000313" key="6">
    <source>
        <dbReference type="Proteomes" id="UP001209803"/>
    </source>
</evidence>
<dbReference type="Pfam" id="PF12833">
    <property type="entry name" value="HTH_18"/>
    <property type="match status" value="1"/>
</dbReference>
<protein>
    <submittedName>
        <fullName evidence="5">Helix-turn-helix domain-containing protein</fullName>
    </submittedName>
</protein>
<evidence type="ECO:0000256" key="3">
    <source>
        <dbReference type="ARBA" id="ARBA00023163"/>
    </source>
</evidence>
<dbReference type="PROSITE" id="PS01124">
    <property type="entry name" value="HTH_ARAC_FAMILY_2"/>
    <property type="match status" value="1"/>
</dbReference>
<dbReference type="Gene3D" id="1.10.10.60">
    <property type="entry name" value="Homeodomain-like"/>
    <property type="match status" value="2"/>
</dbReference>
<dbReference type="Pfam" id="PF01965">
    <property type="entry name" value="DJ-1_PfpI"/>
    <property type="match status" value="1"/>
</dbReference>
<dbReference type="InterPro" id="IPR009057">
    <property type="entry name" value="Homeodomain-like_sf"/>
</dbReference>
<dbReference type="PROSITE" id="PS00041">
    <property type="entry name" value="HTH_ARAC_FAMILY_1"/>
    <property type="match status" value="1"/>
</dbReference>
<accession>A0ABY8F7Q9</accession>
<evidence type="ECO:0000256" key="2">
    <source>
        <dbReference type="ARBA" id="ARBA00023125"/>
    </source>
</evidence>
<dbReference type="SUPFAM" id="SSF46689">
    <property type="entry name" value="Homeodomain-like"/>
    <property type="match status" value="2"/>
</dbReference>